<dbReference type="RefSeq" id="WP_259480417.1">
    <property type="nucleotide sequence ID" value="NZ_BAAAQY010000009.1"/>
</dbReference>
<feature type="domain" description="YdbS-like PH" evidence="2">
    <location>
        <begin position="77"/>
        <end position="146"/>
    </location>
</feature>
<feature type="transmembrane region" description="Helical" evidence="1">
    <location>
        <begin position="28"/>
        <end position="45"/>
    </location>
</feature>
<comment type="caution">
    <text evidence="3">The sequence shown here is derived from an EMBL/GenBank/DDBJ whole genome shotgun (WGS) entry which is preliminary data.</text>
</comment>
<dbReference type="EMBL" id="BAAAQY010000009">
    <property type="protein sequence ID" value="GAA2242455.1"/>
    <property type="molecule type" value="Genomic_DNA"/>
</dbReference>
<name>A0ABN3DVE7_9MICO</name>
<keyword evidence="4" id="KW-1185">Reference proteome</keyword>
<dbReference type="PANTHER" id="PTHR37938:SF1">
    <property type="entry name" value="BLL0215 PROTEIN"/>
    <property type="match status" value="1"/>
</dbReference>
<keyword evidence="1" id="KW-0472">Membrane</keyword>
<evidence type="ECO:0000256" key="1">
    <source>
        <dbReference type="SAM" id="Phobius"/>
    </source>
</evidence>
<dbReference type="PANTHER" id="PTHR37938">
    <property type="entry name" value="BLL0215 PROTEIN"/>
    <property type="match status" value="1"/>
</dbReference>
<evidence type="ECO:0000313" key="3">
    <source>
        <dbReference type="EMBL" id="GAA2242455.1"/>
    </source>
</evidence>
<organism evidence="3 4">
    <name type="scientific">Herbiconiux moechotypicola</name>
    <dbReference type="NCBI Taxonomy" id="637393"/>
    <lineage>
        <taxon>Bacteria</taxon>
        <taxon>Bacillati</taxon>
        <taxon>Actinomycetota</taxon>
        <taxon>Actinomycetes</taxon>
        <taxon>Micrococcales</taxon>
        <taxon>Microbacteriaceae</taxon>
        <taxon>Herbiconiux</taxon>
    </lineage>
</organism>
<gene>
    <name evidence="3" type="ORF">GCM10009851_29720</name>
</gene>
<reference evidence="3 4" key="1">
    <citation type="journal article" date="2019" name="Int. J. Syst. Evol. Microbiol.">
        <title>The Global Catalogue of Microorganisms (GCM) 10K type strain sequencing project: providing services to taxonomists for standard genome sequencing and annotation.</title>
        <authorList>
            <consortium name="The Broad Institute Genomics Platform"/>
            <consortium name="The Broad Institute Genome Sequencing Center for Infectious Disease"/>
            <person name="Wu L."/>
            <person name="Ma J."/>
        </authorList>
    </citation>
    <scope>NUCLEOTIDE SEQUENCE [LARGE SCALE GENOMIC DNA]</scope>
    <source>
        <strain evidence="3 4">JCM 16117</strain>
    </source>
</reference>
<evidence type="ECO:0000313" key="4">
    <source>
        <dbReference type="Proteomes" id="UP001500929"/>
    </source>
</evidence>
<dbReference type="Proteomes" id="UP001500929">
    <property type="component" value="Unassembled WGS sequence"/>
</dbReference>
<protein>
    <recommendedName>
        <fullName evidence="2">YdbS-like PH domain-containing protein</fullName>
    </recommendedName>
</protein>
<accession>A0ABN3DVE7</accession>
<dbReference type="Pfam" id="PF03703">
    <property type="entry name" value="bPH_2"/>
    <property type="match status" value="1"/>
</dbReference>
<dbReference type="InterPro" id="IPR005182">
    <property type="entry name" value="YdbS-like_PH"/>
</dbReference>
<evidence type="ECO:0000259" key="2">
    <source>
        <dbReference type="Pfam" id="PF03703"/>
    </source>
</evidence>
<keyword evidence="1" id="KW-1133">Transmembrane helix</keyword>
<keyword evidence="1" id="KW-0812">Transmembrane</keyword>
<feature type="transmembrane region" description="Helical" evidence="1">
    <location>
        <begin position="57"/>
        <end position="78"/>
    </location>
</feature>
<sequence length="156" mass="17430">MSHPGPLLPRDTEPESIVLRVRPHGRRLLLPVLVLFATVGAYGWFGGRLPEEWQNWGILIAAGALVFFGTLLPVFAWLGHRYTITSRRVIARTGLFVRHRQDLSLERVTEVRLRRTPLQAAFGSGDVRVLAGPEHALVLRDVPSAKLVAGMLDELR</sequence>
<proteinExistence type="predicted"/>